<evidence type="ECO:0000256" key="4">
    <source>
        <dbReference type="SAM" id="Phobius"/>
    </source>
</evidence>
<sequence length="743" mass="85976">MKKIIILIFVFAFLTVSVICESVDALINKGIESYQSDELSKAKDYFQEAIKVSSYSVDAYYYLGLIFMEEGDLSSAELNLKKALKIDPKWSAAYEKLGSLYNDQGDFSEAQDMFEKAIKFNPDSEGALKFFGDKAYQRGDFEKAKNYYFKLKDLSESDPEITKKLGFIAISENDYHKALSYFSQYSGLFPFNKDISNRVFLLKLALDKSKEAADIEKAKKLLYSGDLSEENVKDIFKKEIAETSENNVNQNIPRRIDDNKDSSNIGKILLWVFILGVIIAGVVVGYLVFIGRKNKESQEQDVPKKMKIKKIDSNKDISELKSLLVEAQTLNDTDAIKKLVKIICEKEETAENFIKAGKAIKEIGDIENSISYYEKALNHLKGDEYLDVLLLLMALSLDISKPEKALTYFTRIKSMRSPNIHLLIQKIQDFPKNLYKDKNLFSQIIDFIEEKGDHAKVISILEKFIEHSDEESDIHDIRIKLVEILKIENLNRKAANIYEDMIREHPRNLNLYVGLVEAYLKYKESQKACDYIEKGLRGFPDQKDTFINICLDNMNSLRSDRNMFLKVLEVFSQDDDLKKDTKVLFQNFIEEFNDEEANKNFYDFLMKAGFELESFELLDDFLKRGWLKYATRFLDDLNNYLKREPDDLPKIKRMATILSNLGRNAEAFILYKKVFEFEPANPDILFNLYKISGVLNREEDIVFYGKKLLFFKETLSEAIKLLNIDPNSNKELEELEIDMLIAL</sequence>
<dbReference type="InterPro" id="IPR011990">
    <property type="entry name" value="TPR-like_helical_dom_sf"/>
</dbReference>
<evidence type="ECO:0000313" key="6">
    <source>
        <dbReference type="Proteomes" id="UP000234857"/>
    </source>
</evidence>
<organism evidence="5 6">
    <name type="scientific">Muiribacterium halophilum</name>
    <dbReference type="NCBI Taxonomy" id="2053465"/>
    <lineage>
        <taxon>Bacteria</taxon>
        <taxon>Candidatus Muiribacteriota</taxon>
        <taxon>Candidatus Muiribacteriia</taxon>
        <taxon>Candidatus Muiribacteriales</taxon>
        <taxon>Candidatus Muiribacteriaceae</taxon>
        <taxon>Candidatus Muiribacterium</taxon>
    </lineage>
</organism>
<keyword evidence="4" id="KW-0472">Membrane</keyword>
<dbReference type="SUPFAM" id="SSF48452">
    <property type="entry name" value="TPR-like"/>
    <property type="match status" value="3"/>
</dbReference>
<dbReference type="InterPro" id="IPR013105">
    <property type="entry name" value="TPR_2"/>
</dbReference>
<dbReference type="AlphaFoldDB" id="A0A2N5ZGG5"/>
<accession>A0A2N5ZGG5</accession>
<feature type="repeat" description="TPR" evidence="3">
    <location>
        <begin position="57"/>
        <end position="90"/>
    </location>
</feature>
<evidence type="ECO:0000256" key="2">
    <source>
        <dbReference type="ARBA" id="ARBA00022803"/>
    </source>
</evidence>
<evidence type="ECO:0000256" key="1">
    <source>
        <dbReference type="ARBA" id="ARBA00022737"/>
    </source>
</evidence>
<reference evidence="5 6" key="1">
    <citation type="submission" date="2017-11" db="EMBL/GenBank/DDBJ databases">
        <title>Genome-resolved metagenomics identifies genetic mobility, metabolic interactions, and unexpected diversity in perchlorate-reducing communities.</title>
        <authorList>
            <person name="Barnum T.P."/>
            <person name="Figueroa I.A."/>
            <person name="Carlstrom C.I."/>
            <person name="Lucas L.N."/>
            <person name="Engelbrektson A.L."/>
            <person name="Coates J.D."/>
        </authorList>
    </citation>
    <scope>NUCLEOTIDE SEQUENCE [LARGE SCALE GENOMIC DNA]</scope>
    <source>
        <strain evidence="5">BM706</strain>
    </source>
</reference>
<dbReference type="Pfam" id="PF13181">
    <property type="entry name" value="TPR_8"/>
    <property type="match status" value="1"/>
</dbReference>
<dbReference type="PROSITE" id="PS50005">
    <property type="entry name" value="TPR"/>
    <property type="match status" value="3"/>
</dbReference>
<dbReference type="PANTHER" id="PTHR12558:SF13">
    <property type="entry name" value="CELL DIVISION CYCLE PROTEIN 27 HOMOLOG"/>
    <property type="match status" value="1"/>
</dbReference>
<feature type="transmembrane region" description="Helical" evidence="4">
    <location>
        <begin position="268"/>
        <end position="289"/>
    </location>
</feature>
<protein>
    <recommendedName>
        <fullName evidence="7">UDP-N-acetylglucosamine--peptide N-acetylglucosaminyltransferase SPINDLY</fullName>
    </recommendedName>
</protein>
<evidence type="ECO:0008006" key="7">
    <source>
        <dbReference type="Google" id="ProtNLM"/>
    </source>
</evidence>
<dbReference type="PANTHER" id="PTHR12558">
    <property type="entry name" value="CELL DIVISION CYCLE 16,23,27"/>
    <property type="match status" value="1"/>
</dbReference>
<name>A0A2N5ZGG5_MUIH1</name>
<dbReference type="Gene3D" id="1.25.40.10">
    <property type="entry name" value="Tetratricopeptide repeat domain"/>
    <property type="match status" value="4"/>
</dbReference>
<dbReference type="Proteomes" id="UP000234857">
    <property type="component" value="Unassembled WGS sequence"/>
</dbReference>
<keyword evidence="4" id="KW-1133">Transmembrane helix</keyword>
<comment type="caution">
    <text evidence="5">The sequence shown here is derived from an EMBL/GenBank/DDBJ whole genome shotgun (WGS) entry which is preliminary data.</text>
</comment>
<keyword evidence="4" id="KW-0812">Transmembrane</keyword>
<evidence type="ECO:0000313" key="5">
    <source>
        <dbReference type="EMBL" id="PLX17800.1"/>
    </source>
</evidence>
<dbReference type="EMBL" id="PKTG01000082">
    <property type="protein sequence ID" value="PLX17800.1"/>
    <property type="molecule type" value="Genomic_DNA"/>
</dbReference>
<keyword evidence="1" id="KW-0677">Repeat</keyword>
<dbReference type="InterPro" id="IPR019734">
    <property type="entry name" value="TPR_rpt"/>
</dbReference>
<dbReference type="PROSITE" id="PS50293">
    <property type="entry name" value="TPR_REGION"/>
    <property type="match status" value="2"/>
</dbReference>
<gene>
    <name evidence="5" type="ORF">C0601_06270</name>
</gene>
<proteinExistence type="predicted"/>
<evidence type="ECO:0000256" key="3">
    <source>
        <dbReference type="PROSITE-ProRule" id="PRU00339"/>
    </source>
</evidence>
<feature type="repeat" description="TPR" evidence="3">
    <location>
        <begin position="91"/>
        <end position="124"/>
    </location>
</feature>
<dbReference type="Pfam" id="PF07719">
    <property type="entry name" value="TPR_2"/>
    <property type="match status" value="1"/>
</dbReference>
<dbReference type="SMART" id="SM00028">
    <property type="entry name" value="TPR"/>
    <property type="match status" value="8"/>
</dbReference>
<feature type="repeat" description="TPR" evidence="3">
    <location>
        <begin position="23"/>
        <end position="56"/>
    </location>
</feature>
<keyword evidence="2 3" id="KW-0802">TPR repeat</keyword>